<dbReference type="Gene3D" id="2.60.120.200">
    <property type="match status" value="1"/>
</dbReference>
<dbReference type="PROSITE" id="PS51762">
    <property type="entry name" value="GH16_2"/>
    <property type="match status" value="1"/>
</dbReference>
<reference evidence="2 3" key="1">
    <citation type="submission" date="2023-08" db="EMBL/GenBank/DDBJ databases">
        <title>Phytohabitans sansha sp. nov., isolated from marine sediment.</title>
        <authorList>
            <person name="Zhao Y."/>
            <person name="Yi K."/>
        </authorList>
    </citation>
    <scope>NUCLEOTIDE SEQUENCE [LARGE SCALE GENOMIC DNA]</scope>
    <source>
        <strain evidence="2 3">ZYX-F-186</strain>
    </source>
</reference>
<keyword evidence="2" id="KW-0378">Hydrolase</keyword>
<sequence>MRDGRRSLDERFAGETLDPDVWLPYYLPHWSSRAASRATYAVRGGELRLTIPPGQPLWCPDRHPEPMRVSCVQSGGRTGQQPFREGLAVREEQPEFWGYTPRYGHVEIRMRGVVSARSMFAFWLSGVEDRPEHSGEICVAEIFGDAVHDGTAAVGMGLHRFRDPSLTEEFAAEPLPLDVSDYHTYAVDWRPGSLVFTVDGEVVREVGQAPDYPVQLMLGVFDFPAKGDPSHPTPPVPEMVVSHVAGHPLALA</sequence>
<keyword evidence="3" id="KW-1185">Reference proteome</keyword>
<dbReference type="Pfam" id="PF00722">
    <property type="entry name" value="Glyco_hydro_16"/>
    <property type="match status" value="1"/>
</dbReference>
<protein>
    <submittedName>
        <fullName evidence="2">Glycoside hydrolase family 16 protein</fullName>
    </submittedName>
</protein>
<name>A0ABU0ZEW0_9ACTN</name>
<dbReference type="InterPro" id="IPR000757">
    <property type="entry name" value="Beta-glucanase-like"/>
</dbReference>
<feature type="domain" description="GH16" evidence="1">
    <location>
        <begin position="10"/>
        <end position="252"/>
    </location>
</feature>
<evidence type="ECO:0000313" key="2">
    <source>
        <dbReference type="EMBL" id="MDQ7904959.1"/>
    </source>
</evidence>
<dbReference type="RefSeq" id="WP_308712226.1">
    <property type="nucleotide sequence ID" value="NZ_JAVHUY010000008.1"/>
</dbReference>
<dbReference type="CDD" id="cd00413">
    <property type="entry name" value="Glyco_hydrolase_16"/>
    <property type="match status" value="1"/>
</dbReference>
<proteinExistence type="predicted"/>
<dbReference type="Proteomes" id="UP001230908">
    <property type="component" value="Unassembled WGS sequence"/>
</dbReference>
<evidence type="ECO:0000313" key="3">
    <source>
        <dbReference type="Proteomes" id="UP001230908"/>
    </source>
</evidence>
<dbReference type="SUPFAM" id="SSF49899">
    <property type="entry name" value="Concanavalin A-like lectins/glucanases"/>
    <property type="match status" value="1"/>
</dbReference>
<dbReference type="GO" id="GO:0016787">
    <property type="term" value="F:hydrolase activity"/>
    <property type="evidence" value="ECO:0007669"/>
    <property type="project" value="UniProtKB-KW"/>
</dbReference>
<evidence type="ECO:0000259" key="1">
    <source>
        <dbReference type="PROSITE" id="PS51762"/>
    </source>
</evidence>
<organism evidence="2 3">
    <name type="scientific">Phytohabitans maris</name>
    <dbReference type="NCBI Taxonomy" id="3071409"/>
    <lineage>
        <taxon>Bacteria</taxon>
        <taxon>Bacillati</taxon>
        <taxon>Actinomycetota</taxon>
        <taxon>Actinomycetes</taxon>
        <taxon>Micromonosporales</taxon>
        <taxon>Micromonosporaceae</taxon>
    </lineage>
</organism>
<dbReference type="InterPro" id="IPR013320">
    <property type="entry name" value="ConA-like_dom_sf"/>
</dbReference>
<dbReference type="EMBL" id="JAVHUY010000008">
    <property type="protein sequence ID" value="MDQ7904959.1"/>
    <property type="molecule type" value="Genomic_DNA"/>
</dbReference>
<accession>A0ABU0ZEW0</accession>
<comment type="caution">
    <text evidence="2">The sequence shown here is derived from an EMBL/GenBank/DDBJ whole genome shotgun (WGS) entry which is preliminary data.</text>
</comment>
<gene>
    <name evidence="2" type="ORF">RB614_10540</name>
</gene>